<gene>
    <name evidence="1" type="ORF">B6A10_10040</name>
</gene>
<protein>
    <recommendedName>
        <fullName evidence="3">DUF488 domain-containing protein</fullName>
    </recommendedName>
</protein>
<comment type="caution">
    <text evidence="1">The sequence shown here is derived from an EMBL/GenBank/DDBJ whole genome shotgun (WGS) entry which is preliminary data.</text>
</comment>
<reference evidence="1 2" key="1">
    <citation type="journal article" date="2020" name="Microbiol. Res.">
        <title>Flavobacterium pokkalii sp. nov., a novel plant growth promoting native rhizobacteria isolated from pokkali rice grown in coastal saline affected agricultural regions of southern India, Kerala.</title>
        <authorList>
            <person name="Menon R.R."/>
            <person name="Kumari S."/>
            <person name="Viver T."/>
            <person name="Rameshkumar N."/>
        </authorList>
    </citation>
    <scope>NUCLEOTIDE SEQUENCE [LARGE SCALE GENOMIC DNA]</scope>
    <source>
        <strain evidence="1 2">L1I52</strain>
    </source>
</reference>
<keyword evidence="2" id="KW-1185">Reference proteome</keyword>
<sequence>MEAIVIKRVYDCKHHDGTYRILIDRLWPRGIKKIDLQIDEWNKAIAPSAELRKWFAHKEAYFEEFTQRYIQELNIKKEEVQRLRSIAQKTPLTLLYGAKHPKINHAIILKNYLLKIYG</sequence>
<name>A0ABR7US79_9FLAO</name>
<dbReference type="InterPro" id="IPR052552">
    <property type="entry name" value="YeaO-like"/>
</dbReference>
<dbReference type="RefSeq" id="WP_188220777.1">
    <property type="nucleotide sequence ID" value="NZ_NASZ01000014.1"/>
</dbReference>
<evidence type="ECO:0000313" key="2">
    <source>
        <dbReference type="Proteomes" id="UP000661715"/>
    </source>
</evidence>
<evidence type="ECO:0000313" key="1">
    <source>
        <dbReference type="EMBL" id="MBD0725518.1"/>
    </source>
</evidence>
<accession>A0ABR7US79</accession>
<dbReference type="PANTHER" id="PTHR36849">
    <property type="entry name" value="CYTOPLASMIC PROTEIN-RELATED"/>
    <property type="match status" value="1"/>
</dbReference>
<dbReference type="PANTHER" id="PTHR36849:SF1">
    <property type="entry name" value="CYTOPLASMIC PROTEIN"/>
    <property type="match status" value="1"/>
</dbReference>
<dbReference type="Pfam" id="PF22752">
    <property type="entry name" value="DUF488-N3i"/>
    <property type="match status" value="1"/>
</dbReference>
<dbReference type="Proteomes" id="UP000661715">
    <property type="component" value="Unassembled WGS sequence"/>
</dbReference>
<dbReference type="EMBL" id="NASZ01000014">
    <property type="protein sequence ID" value="MBD0725518.1"/>
    <property type="molecule type" value="Genomic_DNA"/>
</dbReference>
<organism evidence="1 2">
    <name type="scientific">Flavobacterium pokkalii</name>
    <dbReference type="NCBI Taxonomy" id="1940408"/>
    <lineage>
        <taxon>Bacteria</taxon>
        <taxon>Pseudomonadati</taxon>
        <taxon>Bacteroidota</taxon>
        <taxon>Flavobacteriia</taxon>
        <taxon>Flavobacteriales</taxon>
        <taxon>Flavobacteriaceae</taxon>
        <taxon>Flavobacterium</taxon>
    </lineage>
</organism>
<evidence type="ECO:0008006" key="3">
    <source>
        <dbReference type="Google" id="ProtNLM"/>
    </source>
</evidence>
<proteinExistence type="predicted"/>